<keyword evidence="8" id="KW-0472">Membrane</keyword>
<dbReference type="STRING" id="313368.SAMN04488012_11271"/>
<dbReference type="Proteomes" id="UP000184040">
    <property type="component" value="Unassembled WGS sequence"/>
</dbReference>
<protein>
    <submittedName>
        <fullName evidence="12">Protein translocase subunit secA</fullName>
    </submittedName>
</protein>
<dbReference type="PRINTS" id="PR00906">
    <property type="entry name" value="SECA"/>
</dbReference>
<dbReference type="SMART" id="SM00958">
    <property type="entry name" value="SecA_PP_bind"/>
    <property type="match status" value="1"/>
</dbReference>
<accession>A0A1M6KMY4</accession>
<dbReference type="InterPro" id="IPR011115">
    <property type="entry name" value="SecA_DEAD"/>
</dbReference>
<dbReference type="SMART" id="SM00957">
    <property type="entry name" value="SecA_DEAD"/>
    <property type="match status" value="1"/>
</dbReference>
<dbReference type="InterPro" id="IPR027417">
    <property type="entry name" value="P-loop_NTPase"/>
</dbReference>
<feature type="region of interest" description="Disordered" evidence="9">
    <location>
        <begin position="639"/>
        <end position="667"/>
    </location>
</feature>
<dbReference type="Pfam" id="PF07517">
    <property type="entry name" value="SecA_DEAD"/>
    <property type="match status" value="1"/>
</dbReference>
<name>A0A1M6KMY4_9RHOB</name>
<evidence type="ECO:0000256" key="2">
    <source>
        <dbReference type="ARBA" id="ARBA00022475"/>
    </source>
</evidence>
<dbReference type="PROSITE" id="PS51196">
    <property type="entry name" value="SECA_MOTOR_DEAD"/>
    <property type="match status" value="1"/>
</dbReference>
<dbReference type="SUPFAM" id="SSF81767">
    <property type="entry name" value="Pre-protein crosslinking domain of SecA"/>
    <property type="match status" value="1"/>
</dbReference>
<dbReference type="GO" id="GO:0006605">
    <property type="term" value="P:protein targeting"/>
    <property type="evidence" value="ECO:0007669"/>
    <property type="project" value="InterPro"/>
</dbReference>
<keyword evidence="5" id="KW-0653">Protein transport</keyword>
<dbReference type="SUPFAM" id="SSF52540">
    <property type="entry name" value="P-loop containing nucleoside triphosphate hydrolases"/>
    <property type="match status" value="2"/>
</dbReference>
<keyword evidence="13" id="KW-1185">Reference proteome</keyword>
<dbReference type="Gene3D" id="3.40.50.300">
    <property type="entry name" value="P-loop containing nucleotide triphosphate hydrolases"/>
    <property type="match status" value="2"/>
</dbReference>
<dbReference type="Gene3D" id="3.90.1440.10">
    <property type="entry name" value="SecA, preprotein cross-linking domain"/>
    <property type="match status" value="1"/>
</dbReference>
<sequence>MLSKTRIAPPAERILRPYPQRAVPRMNWTDRSLRALRGRLAAAGPRRLRHRRRIDRVYRLLDAAAGLSPADLRARADEIRRAIAADGLRPDHLDAAIAVVAAAAMHERDMRPRPVQVSGAILLLRGTMLEMATGEGKTFTAALAAGAAALAGMRPHVATVNDYLAARDAETARPLFSRLGLTLGLVTGDTAPEARPAQYACDVLYANNTEIAFDYLKDVVAMGPVRSHARRLLRRAIGAPGARPPARTILGGLHFVIVDEADGVLADEASTPLIISASEDAPPDPAPYVAALRLARGLVDETHWFIEAQSRRVRLTGEGRATLGERARPLGGLWQVAAAREERVRQALQALHLYQRDRDYILGTDPEDGTPKVVIVDEATGRPMPDRSWEGGLHQCIEVKEGLPPTALRVTIARITYQRFYRQYLRMSGMTGTGQEIAAEMRSFFDLATVAVPPHRRSRRRFLGVRLCATAPAKYEAIVASTREMVARGRPVLIGTRTVAASEAVAAALTRAGIGHTVLNARQDADEAALVADAGRSGAVTVATNMAGRGTDIVPDAAARAAGGLHVILTEHHESRRVDRQLYGRSGRQDDPGSCEDIVARDDPLYLRFAPLVSRLAQGLPGPLAARLLRRAMQARAESQSAASRRQQFEAERDVARLSAIASPEHG</sequence>
<dbReference type="InterPro" id="IPR000185">
    <property type="entry name" value="SecA"/>
</dbReference>
<organism evidence="12 13">
    <name type="scientific">Palleronia salina</name>
    <dbReference type="NCBI Taxonomy" id="313368"/>
    <lineage>
        <taxon>Bacteria</taxon>
        <taxon>Pseudomonadati</taxon>
        <taxon>Pseudomonadota</taxon>
        <taxon>Alphaproteobacteria</taxon>
        <taxon>Rhodobacterales</taxon>
        <taxon>Roseobacteraceae</taxon>
        <taxon>Palleronia</taxon>
    </lineage>
</organism>
<keyword evidence="7" id="KW-0811">Translocation</keyword>
<dbReference type="RefSeq" id="WP_073129575.1">
    <property type="nucleotide sequence ID" value="NZ_FQZA01000012.1"/>
</dbReference>
<proteinExistence type="predicted"/>
<feature type="compositionally biased region" description="Basic and acidic residues" evidence="9">
    <location>
        <begin position="647"/>
        <end position="656"/>
    </location>
</feature>
<evidence type="ECO:0000256" key="6">
    <source>
        <dbReference type="ARBA" id="ARBA00022967"/>
    </source>
</evidence>
<dbReference type="InterPro" id="IPR014001">
    <property type="entry name" value="Helicase_ATP-bd"/>
</dbReference>
<dbReference type="Pfam" id="PF01043">
    <property type="entry name" value="SecA_PP_bind"/>
    <property type="match status" value="1"/>
</dbReference>
<dbReference type="GO" id="GO:0016020">
    <property type="term" value="C:membrane"/>
    <property type="evidence" value="ECO:0007669"/>
    <property type="project" value="InterPro"/>
</dbReference>
<dbReference type="GO" id="GO:0017038">
    <property type="term" value="P:protein import"/>
    <property type="evidence" value="ECO:0007669"/>
    <property type="project" value="InterPro"/>
</dbReference>
<keyword evidence="3" id="KW-0547">Nucleotide-binding</keyword>
<dbReference type="AlphaFoldDB" id="A0A1M6KMY4"/>
<dbReference type="InterPro" id="IPR014018">
    <property type="entry name" value="SecA_motor_DEAD"/>
</dbReference>
<dbReference type="EMBL" id="FQZA01000012">
    <property type="protein sequence ID" value="SHJ60319.1"/>
    <property type="molecule type" value="Genomic_DNA"/>
</dbReference>
<evidence type="ECO:0000256" key="5">
    <source>
        <dbReference type="ARBA" id="ARBA00022927"/>
    </source>
</evidence>
<evidence type="ECO:0000256" key="4">
    <source>
        <dbReference type="ARBA" id="ARBA00022840"/>
    </source>
</evidence>
<reference evidence="12 13" key="1">
    <citation type="submission" date="2016-11" db="EMBL/GenBank/DDBJ databases">
        <authorList>
            <person name="Jaros S."/>
            <person name="Januszkiewicz K."/>
            <person name="Wedrychowicz H."/>
        </authorList>
    </citation>
    <scope>NUCLEOTIDE SEQUENCE [LARGE SCALE GENOMIC DNA]</scope>
    <source>
        <strain evidence="12 13">DSM 26892</strain>
    </source>
</reference>
<dbReference type="PANTHER" id="PTHR30612">
    <property type="entry name" value="SECA INNER MEMBRANE COMPONENT OF SEC PROTEIN SECRETION SYSTEM"/>
    <property type="match status" value="1"/>
</dbReference>
<dbReference type="PANTHER" id="PTHR30612:SF11">
    <property type="entry name" value="PROTEIN TRANSLOCASE SUBUNIT SECA2, CHLOROPLASTIC"/>
    <property type="match status" value="1"/>
</dbReference>
<keyword evidence="4" id="KW-0067">ATP-binding</keyword>
<dbReference type="InterPro" id="IPR036670">
    <property type="entry name" value="SecA_X-link_sf"/>
</dbReference>
<evidence type="ECO:0000313" key="12">
    <source>
        <dbReference type="EMBL" id="SHJ60319.1"/>
    </source>
</evidence>
<dbReference type="GO" id="GO:0006886">
    <property type="term" value="P:intracellular protein transport"/>
    <property type="evidence" value="ECO:0007669"/>
    <property type="project" value="InterPro"/>
</dbReference>
<gene>
    <name evidence="12" type="ORF">SAMN04488012_11271</name>
</gene>
<evidence type="ECO:0000256" key="3">
    <source>
        <dbReference type="ARBA" id="ARBA00022741"/>
    </source>
</evidence>
<dbReference type="PROSITE" id="PS51192">
    <property type="entry name" value="HELICASE_ATP_BIND_1"/>
    <property type="match status" value="1"/>
</dbReference>
<dbReference type="Pfam" id="PF21090">
    <property type="entry name" value="P-loop_SecA"/>
    <property type="match status" value="2"/>
</dbReference>
<keyword evidence="1" id="KW-0813">Transport</keyword>
<evidence type="ECO:0000313" key="13">
    <source>
        <dbReference type="Proteomes" id="UP000184040"/>
    </source>
</evidence>
<dbReference type="FunFam" id="3.40.50.300:FF:000429">
    <property type="entry name" value="Preprotein translocase subunit SecA"/>
    <property type="match status" value="1"/>
</dbReference>
<feature type="domain" description="SecA family profile" evidence="11">
    <location>
        <begin position="32"/>
        <end position="641"/>
    </location>
</feature>
<evidence type="ECO:0000259" key="11">
    <source>
        <dbReference type="PROSITE" id="PS51196"/>
    </source>
</evidence>
<feature type="domain" description="Helicase ATP-binding" evidence="10">
    <location>
        <begin position="118"/>
        <end position="278"/>
    </location>
</feature>
<evidence type="ECO:0000259" key="10">
    <source>
        <dbReference type="PROSITE" id="PS51192"/>
    </source>
</evidence>
<keyword evidence="2" id="KW-1003">Cell membrane</keyword>
<keyword evidence="6" id="KW-1278">Translocase</keyword>
<evidence type="ECO:0000256" key="9">
    <source>
        <dbReference type="SAM" id="MobiDB-lite"/>
    </source>
</evidence>
<evidence type="ECO:0000256" key="8">
    <source>
        <dbReference type="ARBA" id="ARBA00023136"/>
    </source>
</evidence>
<evidence type="ECO:0000256" key="1">
    <source>
        <dbReference type="ARBA" id="ARBA00022448"/>
    </source>
</evidence>
<dbReference type="InterPro" id="IPR011130">
    <property type="entry name" value="SecA_preprotein_X-link_dom"/>
</dbReference>
<dbReference type="CDD" id="cd18803">
    <property type="entry name" value="SF2_C_secA"/>
    <property type="match status" value="1"/>
</dbReference>
<dbReference type="InterPro" id="IPR044722">
    <property type="entry name" value="SecA_SF2_C"/>
</dbReference>
<evidence type="ECO:0000256" key="7">
    <source>
        <dbReference type="ARBA" id="ARBA00023010"/>
    </source>
</evidence>
<dbReference type="GO" id="GO:0005524">
    <property type="term" value="F:ATP binding"/>
    <property type="evidence" value="ECO:0007669"/>
    <property type="project" value="UniProtKB-KW"/>
</dbReference>